<name>A0A7S4E6W8_9STRA</name>
<dbReference type="SUPFAM" id="SSF48452">
    <property type="entry name" value="TPR-like"/>
    <property type="match status" value="1"/>
</dbReference>
<dbReference type="Pfam" id="PF13424">
    <property type="entry name" value="TPR_12"/>
    <property type="match status" value="1"/>
</dbReference>
<dbReference type="PANTHER" id="PTHR46082">
    <property type="entry name" value="ATP/GTP-BINDING PROTEIN-RELATED"/>
    <property type="match status" value="1"/>
</dbReference>
<evidence type="ECO:0000313" key="1">
    <source>
        <dbReference type="EMBL" id="CAE0694453.1"/>
    </source>
</evidence>
<organism evidence="1">
    <name type="scientific">Pelagomonas calceolata</name>
    <dbReference type="NCBI Taxonomy" id="35677"/>
    <lineage>
        <taxon>Eukaryota</taxon>
        <taxon>Sar</taxon>
        <taxon>Stramenopiles</taxon>
        <taxon>Ochrophyta</taxon>
        <taxon>Pelagophyceae</taxon>
        <taxon>Pelagomonadales</taxon>
        <taxon>Pelagomonadaceae</taxon>
        <taxon>Pelagomonas</taxon>
    </lineage>
</organism>
<dbReference type="EMBL" id="HBIW01011546">
    <property type="protein sequence ID" value="CAE0694453.1"/>
    <property type="molecule type" value="Transcribed_RNA"/>
</dbReference>
<dbReference type="InterPro" id="IPR053137">
    <property type="entry name" value="NLR-like"/>
</dbReference>
<accession>A0A7S4E6W8</accession>
<proteinExistence type="predicted"/>
<protein>
    <recommendedName>
        <fullName evidence="2">MalT-like TPR region domain-containing protein</fullName>
    </recommendedName>
</protein>
<evidence type="ECO:0008006" key="2">
    <source>
        <dbReference type="Google" id="ProtNLM"/>
    </source>
</evidence>
<dbReference type="InterPro" id="IPR011990">
    <property type="entry name" value="TPR-like_helical_dom_sf"/>
</dbReference>
<dbReference type="Gene3D" id="1.25.40.10">
    <property type="entry name" value="Tetratricopeptide repeat domain"/>
    <property type="match status" value="1"/>
</dbReference>
<gene>
    <name evidence="1" type="ORF">PCAL00307_LOCUS9889</name>
</gene>
<dbReference type="PANTHER" id="PTHR46082:SF6">
    <property type="entry name" value="AAA+ ATPASE DOMAIN-CONTAINING PROTEIN-RELATED"/>
    <property type="match status" value="1"/>
</dbReference>
<sequence length="207" mass="22321">MTELGLGLLAADHYEDALSVQEADLATLRRLGAPEHHILCTQSNLANTYAAVGRDEEALPMRREVYSGRLNLNGEEHGETLSAANNYAKSLLTLKRSEEAKALLRKTMPVARRVLREEHRITLKMRWNYALALCCDPSATLDDVSEGVSTLEDAGRIARRVLGGAHPTTEGIENALRDAGAALAAREGDCVTSVCEAVAAVNLLDGS</sequence>
<reference evidence="1" key="1">
    <citation type="submission" date="2021-01" db="EMBL/GenBank/DDBJ databases">
        <authorList>
            <person name="Corre E."/>
            <person name="Pelletier E."/>
            <person name="Niang G."/>
            <person name="Scheremetjew M."/>
            <person name="Finn R."/>
            <person name="Kale V."/>
            <person name="Holt S."/>
            <person name="Cochrane G."/>
            <person name="Meng A."/>
            <person name="Brown T."/>
            <person name="Cohen L."/>
        </authorList>
    </citation>
    <scope>NUCLEOTIDE SEQUENCE</scope>
    <source>
        <strain evidence="1">CCMP1756</strain>
    </source>
</reference>
<dbReference type="AlphaFoldDB" id="A0A7S4E6W8"/>